<dbReference type="PANTHER" id="PTHR43845">
    <property type="entry name" value="BLR5969 PROTEIN"/>
    <property type="match status" value="1"/>
</dbReference>
<dbReference type="EMBL" id="JACFYF010000007">
    <property type="protein sequence ID" value="MBA5763160.1"/>
    <property type="molecule type" value="Genomic_DNA"/>
</dbReference>
<evidence type="ECO:0000313" key="3">
    <source>
        <dbReference type="Proteomes" id="UP000571701"/>
    </source>
</evidence>
<dbReference type="RefSeq" id="WP_182109177.1">
    <property type="nucleotide sequence ID" value="NZ_JACFYF010000007.1"/>
</dbReference>
<sequence length="403" mass="44022">MNDLFDSKESKSAQLRERELFEQLPRLIENVKLLSEHYALAYGDLDASLASNRAGLAQFPITRKFNLPAQQKNNPPFGGINSVAIGQMARVFQSPGPLYESQSHENDFWRMGRAFYAAGFRAGDLVHNTLSYHFSPGGFIMDGGARACGCAVFPAGVGNTEAQIEAIEQLQPTGYTGTPSYLMALLARYNELHDKPCSIVKALVSGEPLTADMQQAFTEQGISVSQAYASAELGLIAYQAEGEQGLVVAEDIIVEIVDPDGKPVEQGEVGEVVVTSLDAKFPLIRYATGDLSAQVTTNEQSQRTNMRLKGWLGRADSAVKVKGLFVYPHQVQEICRRHDISGSLRIERDGFKDTITFCCQQGSVSADDIQATLQSVTKLKGDVLFVPNLHNSDQPLINDLRDG</sequence>
<dbReference type="InterPro" id="IPR042099">
    <property type="entry name" value="ANL_N_sf"/>
</dbReference>
<keyword evidence="3" id="KW-1185">Reference proteome</keyword>
<proteinExistence type="predicted"/>
<gene>
    <name evidence="2" type="ORF">H2O73_12430</name>
</gene>
<comment type="caution">
    <text evidence="2">The sequence shown here is derived from an EMBL/GenBank/DDBJ whole genome shotgun (WGS) entry which is preliminary data.</text>
</comment>
<accession>A0A7W2FS10</accession>
<evidence type="ECO:0000313" key="2">
    <source>
        <dbReference type="EMBL" id="MBA5763160.1"/>
    </source>
</evidence>
<feature type="domain" description="AMP-dependent synthetase/ligase" evidence="1">
    <location>
        <begin position="118"/>
        <end position="275"/>
    </location>
</feature>
<dbReference type="InterPro" id="IPR000873">
    <property type="entry name" value="AMP-dep_synth/lig_dom"/>
</dbReference>
<dbReference type="Gene3D" id="3.40.50.12780">
    <property type="entry name" value="N-terminal domain of ligase-like"/>
    <property type="match status" value="1"/>
</dbReference>
<dbReference type="SUPFAM" id="SSF56801">
    <property type="entry name" value="Acetyl-CoA synthetase-like"/>
    <property type="match status" value="1"/>
</dbReference>
<dbReference type="Proteomes" id="UP000571701">
    <property type="component" value="Unassembled WGS sequence"/>
</dbReference>
<name>A0A7W2FS10_9VIBR</name>
<organism evidence="2 3">
    <name type="scientific">Vibrio marinisediminis</name>
    <dbReference type="NCBI Taxonomy" id="2758441"/>
    <lineage>
        <taxon>Bacteria</taxon>
        <taxon>Pseudomonadati</taxon>
        <taxon>Pseudomonadota</taxon>
        <taxon>Gammaproteobacteria</taxon>
        <taxon>Vibrionales</taxon>
        <taxon>Vibrionaceae</taxon>
        <taxon>Vibrio</taxon>
    </lineage>
</organism>
<dbReference type="Pfam" id="PF00501">
    <property type="entry name" value="AMP-binding"/>
    <property type="match status" value="1"/>
</dbReference>
<dbReference type="PANTHER" id="PTHR43845:SF1">
    <property type="entry name" value="BLR5969 PROTEIN"/>
    <property type="match status" value="1"/>
</dbReference>
<protein>
    <submittedName>
        <fullName evidence="2">AMP-binding protein</fullName>
    </submittedName>
</protein>
<reference evidence="2 3" key="1">
    <citation type="submission" date="2020-07" db="EMBL/GenBank/DDBJ databases">
        <title>Vibrio marinisediminis sp. nov., isolated from marine sediment.</title>
        <authorList>
            <person name="Ji X."/>
        </authorList>
    </citation>
    <scope>NUCLEOTIDE SEQUENCE [LARGE SCALE GENOMIC DNA]</scope>
    <source>
        <strain evidence="2 3">404</strain>
    </source>
</reference>
<evidence type="ECO:0000259" key="1">
    <source>
        <dbReference type="Pfam" id="PF00501"/>
    </source>
</evidence>
<dbReference type="AlphaFoldDB" id="A0A7W2FS10"/>